<dbReference type="Pfam" id="PF00151">
    <property type="entry name" value="Lipase"/>
    <property type="match status" value="1"/>
</dbReference>
<dbReference type="Gene3D" id="3.40.50.1820">
    <property type="entry name" value="alpha/beta hydrolase"/>
    <property type="match status" value="1"/>
</dbReference>
<dbReference type="AlphaFoldDB" id="A0AAN7UUY6"/>
<dbReference type="InterPro" id="IPR000734">
    <property type="entry name" value="TAG_lipase"/>
</dbReference>
<dbReference type="Proteomes" id="UP001329430">
    <property type="component" value="Chromosome 10"/>
</dbReference>
<dbReference type="GO" id="GO:0016042">
    <property type="term" value="P:lipid catabolic process"/>
    <property type="evidence" value="ECO:0007669"/>
    <property type="project" value="TreeGrafter"/>
</dbReference>
<dbReference type="PRINTS" id="PR00821">
    <property type="entry name" value="TAGLIPASE"/>
</dbReference>
<protein>
    <recommendedName>
        <fullName evidence="5">Lipase domain-containing protein</fullName>
    </recommendedName>
</protein>
<comment type="caution">
    <text evidence="6">The sequence shown here is derived from an EMBL/GenBank/DDBJ whole genome shotgun (WGS) entry which is preliminary data.</text>
</comment>
<dbReference type="PANTHER" id="PTHR11610:SF173">
    <property type="entry name" value="LIPASE DOMAIN-CONTAINING PROTEIN-RELATED"/>
    <property type="match status" value="1"/>
</dbReference>
<keyword evidence="7" id="KW-1185">Reference proteome</keyword>
<dbReference type="GO" id="GO:0016298">
    <property type="term" value="F:lipase activity"/>
    <property type="evidence" value="ECO:0007669"/>
    <property type="project" value="InterPro"/>
</dbReference>
<name>A0AAN7UUY6_9COLE</name>
<comment type="subcellular location">
    <subcellularLocation>
        <location evidence="1">Secreted</location>
    </subcellularLocation>
</comment>
<keyword evidence="3" id="KW-0964">Secreted</keyword>
<dbReference type="SUPFAM" id="SSF53474">
    <property type="entry name" value="alpha/beta-Hydrolases"/>
    <property type="match status" value="1"/>
</dbReference>
<dbReference type="GO" id="GO:0017171">
    <property type="term" value="F:serine hydrolase activity"/>
    <property type="evidence" value="ECO:0007669"/>
    <property type="project" value="TreeGrafter"/>
</dbReference>
<dbReference type="PANTHER" id="PTHR11610">
    <property type="entry name" value="LIPASE"/>
    <property type="match status" value="1"/>
</dbReference>
<evidence type="ECO:0000256" key="4">
    <source>
        <dbReference type="RuleBase" id="RU004262"/>
    </source>
</evidence>
<proteinExistence type="inferred from homology"/>
<gene>
    <name evidence="6" type="ORF">RI129_012945</name>
</gene>
<evidence type="ECO:0000256" key="3">
    <source>
        <dbReference type="ARBA" id="ARBA00022525"/>
    </source>
</evidence>
<evidence type="ECO:0000256" key="1">
    <source>
        <dbReference type="ARBA" id="ARBA00004613"/>
    </source>
</evidence>
<sequence length="347" mass="39127">MFIVCKYQKVLPRNIILKMKSTVLFLLLAVYTITGHLNGDDEIELSSYRTRPFGDWTLRLYTNEHPRIGLTDFKDADRSARTVIIIHGWQQRENQSWIIQMKDVYITQFRINVIVLDWSKDANSGWYLWTVGVVPEVGLWVGDRIYELQTDGVIHVNTLKVIGHSLGAHVAGYAGQRYQNLTNGEKLSDIVGLDAASPEFEFKSDDQRLDASDARMVQAFHTSTSGMSSRYGKVDVYFNYHVLFGGCGKSQPGCPTQPGVPIDSLFGTLFCEHVRSIAYYIESIQSRKFLAVPCTCSNFKANKCKNISSIIVGENLSPTAEDGEYYLTTTYKAPFALEAQDLQESLD</sequence>
<evidence type="ECO:0000313" key="6">
    <source>
        <dbReference type="EMBL" id="KAK5638650.1"/>
    </source>
</evidence>
<evidence type="ECO:0000313" key="7">
    <source>
        <dbReference type="Proteomes" id="UP001329430"/>
    </source>
</evidence>
<reference evidence="6 7" key="1">
    <citation type="journal article" date="2024" name="Insects">
        <title>An Improved Chromosome-Level Genome Assembly of the Firefly Pyrocoelia pectoralis.</title>
        <authorList>
            <person name="Fu X."/>
            <person name="Meyer-Rochow V.B."/>
            <person name="Ballantyne L."/>
            <person name="Zhu X."/>
        </authorList>
    </citation>
    <scope>NUCLEOTIDE SEQUENCE [LARGE SCALE GENOMIC DNA]</scope>
    <source>
        <strain evidence="6">XCY_ONT2</strain>
    </source>
</reference>
<dbReference type="EMBL" id="JAVRBK010000010">
    <property type="protein sequence ID" value="KAK5638650.1"/>
    <property type="molecule type" value="Genomic_DNA"/>
</dbReference>
<dbReference type="InterPro" id="IPR013818">
    <property type="entry name" value="Lipase"/>
</dbReference>
<evidence type="ECO:0000256" key="2">
    <source>
        <dbReference type="ARBA" id="ARBA00010701"/>
    </source>
</evidence>
<feature type="domain" description="Lipase" evidence="5">
    <location>
        <begin position="78"/>
        <end position="335"/>
    </location>
</feature>
<evidence type="ECO:0000259" key="5">
    <source>
        <dbReference type="Pfam" id="PF00151"/>
    </source>
</evidence>
<dbReference type="InterPro" id="IPR029058">
    <property type="entry name" value="AB_hydrolase_fold"/>
</dbReference>
<accession>A0AAN7UUY6</accession>
<comment type="similarity">
    <text evidence="2 4">Belongs to the AB hydrolase superfamily. Lipase family.</text>
</comment>
<organism evidence="6 7">
    <name type="scientific">Pyrocoelia pectoralis</name>
    <dbReference type="NCBI Taxonomy" id="417401"/>
    <lineage>
        <taxon>Eukaryota</taxon>
        <taxon>Metazoa</taxon>
        <taxon>Ecdysozoa</taxon>
        <taxon>Arthropoda</taxon>
        <taxon>Hexapoda</taxon>
        <taxon>Insecta</taxon>
        <taxon>Pterygota</taxon>
        <taxon>Neoptera</taxon>
        <taxon>Endopterygota</taxon>
        <taxon>Coleoptera</taxon>
        <taxon>Polyphaga</taxon>
        <taxon>Elateriformia</taxon>
        <taxon>Elateroidea</taxon>
        <taxon>Lampyridae</taxon>
        <taxon>Lampyrinae</taxon>
        <taxon>Pyrocoelia</taxon>
    </lineage>
</organism>
<dbReference type="GO" id="GO:0005615">
    <property type="term" value="C:extracellular space"/>
    <property type="evidence" value="ECO:0007669"/>
    <property type="project" value="TreeGrafter"/>
</dbReference>